<accession>A0A248TJ41</accession>
<sequence length="183" mass="20615">MFNEKTVIPSIRQLKYLDDALKSQSPFILLSDVHIGNLGQLTKRCHEHNKKVLVHIDLVEGLTKDAKGVKWLKDLFKVDGVISPNQRVLQQARKIGLIAIYRIFLLDSRSFEQSLSALNGSQFDAVEVLPGPFATQYIKRIREVLPHTPLLAGGFIDQKEQLDSVFKAGFLAVTTSQSSLWLF</sequence>
<reference evidence="2 3" key="1">
    <citation type="submission" date="2017-08" db="EMBL/GenBank/DDBJ databases">
        <title>Complete Genome Sequence of Bacillus kochii Oregon-R-modENCODE STRAIN BDGP4, isolated from Drosophila melanogaster gut.</title>
        <authorList>
            <person name="Wan K.H."/>
            <person name="Yu C."/>
            <person name="Park S."/>
            <person name="Hammonds A.S."/>
            <person name="Booth B.W."/>
            <person name="Celniker S.E."/>
        </authorList>
    </citation>
    <scope>NUCLEOTIDE SEQUENCE [LARGE SCALE GENOMIC DNA]</scope>
    <source>
        <strain evidence="2 3">BDGP4</strain>
    </source>
</reference>
<dbReference type="OrthoDB" id="9799580at2"/>
<organism evidence="2 3">
    <name type="scientific">Cytobacillus kochii</name>
    <dbReference type="NCBI Taxonomy" id="859143"/>
    <lineage>
        <taxon>Bacteria</taxon>
        <taxon>Bacillati</taxon>
        <taxon>Bacillota</taxon>
        <taxon>Bacilli</taxon>
        <taxon>Bacillales</taxon>
        <taxon>Bacillaceae</taxon>
        <taxon>Cytobacillus</taxon>
    </lineage>
</organism>
<dbReference type="GO" id="GO:0006071">
    <property type="term" value="P:glycerol metabolic process"/>
    <property type="evidence" value="ECO:0007669"/>
    <property type="project" value="UniProtKB-UniRule"/>
</dbReference>
<evidence type="ECO:0000256" key="1">
    <source>
        <dbReference type="PIRNR" id="PIRNR016897"/>
    </source>
</evidence>
<keyword evidence="1" id="KW-0319">Glycerol metabolism</keyword>
<dbReference type="GO" id="GO:0003723">
    <property type="term" value="F:RNA binding"/>
    <property type="evidence" value="ECO:0007669"/>
    <property type="project" value="UniProtKB-KW"/>
</dbReference>
<keyword evidence="3" id="KW-1185">Reference proteome</keyword>
<protein>
    <recommendedName>
        <fullName evidence="1">Glycerol uptake operon antiterminator regulatory protein</fullName>
    </recommendedName>
</protein>
<name>A0A248TJ41_9BACI</name>
<dbReference type="PIRSF" id="PIRSF016897">
    <property type="entry name" value="GlpP"/>
    <property type="match status" value="1"/>
</dbReference>
<keyword evidence="1" id="KW-0804">Transcription</keyword>
<evidence type="ECO:0000313" key="3">
    <source>
        <dbReference type="Proteomes" id="UP000215137"/>
    </source>
</evidence>
<proteinExistence type="predicted"/>
<dbReference type="GO" id="GO:0006355">
    <property type="term" value="P:regulation of DNA-templated transcription"/>
    <property type="evidence" value="ECO:0007669"/>
    <property type="project" value="InterPro"/>
</dbReference>
<dbReference type="Gene3D" id="3.20.20.70">
    <property type="entry name" value="Aldolase class I"/>
    <property type="match status" value="1"/>
</dbReference>
<dbReference type="AlphaFoldDB" id="A0A248TJ41"/>
<keyword evidence="1" id="KW-0694">RNA-binding</keyword>
<dbReference type="PANTHER" id="PTHR35787:SF1">
    <property type="entry name" value="GLYCEROL UPTAKE OPERON ANTITERMINATOR REGULATORY PROTEIN"/>
    <property type="match status" value="1"/>
</dbReference>
<dbReference type="RefSeq" id="WP_095371719.1">
    <property type="nucleotide sequence ID" value="NZ_CM126253.1"/>
</dbReference>
<dbReference type="Proteomes" id="UP000215137">
    <property type="component" value="Chromosome"/>
</dbReference>
<dbReference type="PANTHER" id="PTHR35787">
    <property type="entry name" value="GLYCEROL UPTAKE OPERON ANTITERMINATOR REGULATORY PROTEIN"/>
    <property type="match status" value="1"/>
</dbReference>
<gene>
    <name evidence="2" type="ORF">CKF48_12960</name>
</gene>
<comment type="function">
    <text evidence="1">Regulates expression of the glpD operon. In the presence of glycerol 3-phosphate (G3P) causes antitermination of transcription of glpD at the inverted repeat of the leader region to enhance its transcription. Binds and stabilizes glpD leader mRNA.</text>
</comment>
<dbReference type="EMBL" id="CP022983">
    <property type="protein sequence ID" value="ASV68149.1"/>
    <property type="molecule type" value="Genomic_DNA"/>
</dbReference>
<evidence type="ECO:0000313" key="2">
    <source>
        <dbReference type="EMBL" id="ASV68149.1"/>
    </source>
</evidence>
<dbReference type="Pfam" id="PF04309">
    <property type="entry name" value="G3P_antiterm"/>
    <property type="match status" value="1"/>
</dbReference>
<dbReference type="SUPFAM" id="SSF110391">
    <property type="entry name" value="GlpP-like"/>
    <property type="match status" value="1"/>
</dbReference>
<dbReference type="KEGG" id="bko:CKF48_12960"/>
<dbReference type="InterPro" id="IPR013785">
    <property type="entry name" value="Aldolase_TIM"/>
</dbReference>
<keyword evidence="1" id="KW-0805">Transcription regulation</keyword>
<dbReference type="InterPro" id="IPR006699">
    <property type="entry name" value="GlpP"/>
</dbReference>